<keyword evidence="2" id="KW-0175">Coiled coil</keyword>
<reference evidence="4 5" key="1">
    <citation type="submission" date="2016-07" db="EMBL/GenBank/DDBJ databases">
        <title>Genome analysis of Sphingobacterium siyangense T12B17.</title>
        <authorList>
            <person name="Xu D."/>
            <person name="Su Y."/>
            <person name="Zheng S."/>
        </authorList>
    </citation>
    <scope>NUCLEOTIDE SEQUENCE [LARGE SCALE GENOMIC DNA]</scope>
    <source>
        <strain evidence="4 5">T12B17</strain>
    </source>
</reference>
<protein>
    <recommendedName>
        <fullName evidence="3">Phage integrase SAM-like domain-containing protein</fullName>
    </recommendedName>
</protein>
<evidence type="ECO:0000256" key="1">
    <source>
        <dbReference type="ARBA" id="ARBA00023125"/>
    </source>
</evidence>
<feature type="domain" description="Phage integrase SAM-like" evidence="3">
    <location>
        <begin position="103"/>
        <end position="160"/>
    </location>
</feature>
<dbReference type="Gene3D" id="1.10.150.130">
    <property type="match status" value="1"/>
</dbReference>
<evidence type="ECO:0000313" key="4">
    <source>
        <dbReference type="EMBL" id="RKF32298.1"/>
    </source>
</evidence>
<proteinExistence type="predicted"/>
<dbReference type="RefSeq" id="WP_120335610.1">
    <property type="nucleotide sequence ID" value="NZ_MCAQ01000027.1"/>
</dbReference>
<dbReference type="Proteomes" id="UP000286402">
    <property type="component" value="Unassembled WGS sequence"/>
</dbReference>
<feature type="coiled-coil region" evidence="2">
    <location>
        <begin position="62"/>
        <end position="89"/>
    </location>
</feature>
<dbReference type="AlphaFoldDB" id="A0A420FHC9"/>
<dbReference type="Pfam" id="PF13102">
    <property type="entry name" value="Phage_int_SAM_5"/>
    <property type="match status" value="1"/>
</dbReference>
<gene>
    <name evidence="4" type="ORF">BCY89_13970</name>
</gene>
<dbReference type="InterPro" id="IPR025269">
    <property type="entry name" value="SAM-like_dom"/>
</dbReference>
<evidence type="ECO:0000256" key="2">
    <source>
        <dbReference type="SAM" id="Coils"/>
    </source>
</evidence>
<dbReference type="EMBL" id="MCAQ01000027">
    <property type="protein sequence ID" value="RKF32298.1"/>
    <property type="molecule type" value="Genomic_DNA"/>
</dbReference>
<keyword evidence="1" id="KW-0238">DNA-binding</keyword>
<dbReference type="InterPro" id="IPR010998">
    <property type="entry name" value="Integrase_recombinase_N"/>
</dbReference>
<organism evidence="4 5">
    <name type="scientific">Sphingobacterium siyangense</name>
    <dbReference type="NCBI Taxonomy" id="459529"/>
    <lineage>
        <taxon>Bacteria</taxon>
        <taxon>Pseudomonadati</taxon>
        <taxon>Bacteroidota</taxon>
        <taxon>Sphingobacteriia</taxon>
        <taxon>Sphingobacteriales</taxon>
        <taxon>Sphingobacteriaceae</taxon>
        <taxon>Sphingobacterium</taxon>
    </lineage>
</organism>
<comment type="caution">
    <text evidence="4">The sequence shown here is derived from an EMBL/GenBank/DDBJ whole genome shotgun (WGS) entry which is preliminary data.</text>
</comment>
<dbReference type="GO" id="GO:0003677">
    <property type="term" value="F:DNA binding"/>
    <property type="evidence" value="ECO:0007669"/>
    <property type="project" value="UniProtKB-KW"/>
</dbReference>
<keyword evidence="5" id="KW-1185">Reference proteome</keyword>
<sequence>MATVSAKVYEHHKKADVTYNVKIRIYQKGEKKFIDTPHFLSLKQLTKVKGKKEFNIKDPFVLDIVDKKLKDYRRTISELEDKLDFFTAETIRDYLKNKDEEIDFIKFCDNYIQQEKDDGRDGSAANHQTVRNHLIDFFKRNSVSVNEILYNMLVQFERYLKW</sequence>
<accession>A0A420FHC9</accession>
<name>A0A420FHC9_9SPHI</name>
<evidence type="ECO:0000259" key="3">
    <source>
        <dbReference type="Pfam" id="PF13102"/>
    </source>
</evidence>
<evidence type="ECO:0000313" key="5">
    <source>
        <dbReference type="Proteomes" id="UP000286402"/>
    </source>
</evidence>